<dbReference type="InterPro" id="IPR051540">
    <property type="entry name" value="S-2-haloacid_dehalogenase"/>
</dbReference>
<dbReference type="AlphaFoldDB" id="A0A9X0WGC8"/>
<dbReference type="SFLD" id="SFLDS00003">
    <property type="entry name" value="Haloacid_Dehalogenase"/>
    <property type="match status" value="1"/>
</dbReference>
<proteinExistence type="predicted"/>
<dbReference type="Gene3D" id="1.20.120.1600">
    <property type="match status" value="1"/>
</dbReference>
<keyword evidence="3" id="KW-1185">Reference proteome</keyword>
<gene>
    <name evidence="2" type="ORF">CKO25_03790</name>
</gene>
<dbReference type="InterPro" id="IPR036412">
    <property type="entry name" value="HAD-like_sf"/>
</dbReference>
<protein>
    <submittedName>
        <fullName evidence="2">Haloacid dehalogenase</fullName>
    </submittedName>
</protein>
<dbReference type="PRINTS" id="PR00413">
    <property type="entry name" value="HADHALOGNASE"/>
</dbReference>
<reference evidence="2 3" key="1">
    <citation type="journal article" date="2020" name="Microorganisms">
        <title>Osmotic Adaptation and Compatible Solute Biosynthesis of Phototrophic Bacteria as Revealed from Genome Analyses.</title>
        <authorList>
            <person name="Imhoff J.F."/>
            <person name="Rahn T."/>
            <person name="Kunzel S."/>
            <person name="Keller A."/>
            <person name="Neulinger S.C."/>
        </authorList>
    </citation>
    <scope>NUCLEOTIDE SEQUENCE [LARGE SCALE GENOMIC DNA]</scope>
    <source>
        <strain evidence="2 3">DSM 21303</strain>
    </source>
</reference>
<organism evidence="2 3">
    <name type="scientific">Thiocapsa imhoffii</name>
    <dbReference type="NCBI Taxonomy" id="382777"/>
    <lineage>
        <taxon>Bacteria</taxon>
        <taxon>Pseudomonadati</taxon>
        <taxon>Pseudomonadota</taxon>
        <taxon>Gammaproteobacteria</taxon>
        <taxon>Chromatiales</taxon>
        <taxon>Chromatiaceae</taxon>
        <taxon>Thiocapsa</taxon>
    </lineage>
</organism>
<dbReference type="Proteomes" id="UP001138802">
    <property type="component" value="Unassembled WGS sequence"/>
</dbReference>
<dbReference type="InterPro" id="IPR006439">
    <property type="entry name" value="HAD-SF_hydro_IA"/>
</dbReference>
<evidence type="ECO:0000256" key="1">
    <source>
        <dbReference type="ARBA" id="ARBA00022801"/>
    </source>
</evidence>
<name>A0A9X0WGC8_9GAMM</name>
<dbReference type="SFLD" id="SFLDG01129">
    <property type="entry name" value="C1.5:_HAD__Beta-PGM__Phosphata"/>
    <property type="match status" value="1"/>
</dbReference>
<dbReference type="GO" id="GO:0016787">
    <property type="term" value="F:hydrolase activity"/>
    <property type="evidence" value="ECO:0007669"/>
    <property type="project" value="UniProtKB-KW"/>
</dbReference>
<evidence type="ECO:0000313" key="3">
    <source>
        <dbReference type="Proteomes" id="UP001138802"/>
    </source>
</evidence>
<dbReference type="Gene3D" id="3.40.50.1000">
    <property type="entry name" value="HAD superfamily/HAD-like"/>
    <property type="match status" value="1"/>
</dbReference>
<dbReference type="RefSeq" id="WP_200386582.1">
    <property type="nucleotide sequence ID" value="NZ_NRSD01000002.1"/>
</dbReference>
<keyword evidence="1" id="KW-0378">Hydrolase</keyword>
<dbReference type="NCBIfam" id="TIGR01549">
    <property type="entry name" value="HAD-SF-IA-v1"/>
    <property type="match status" value="1"/>
</dbReference>
<sequence>MTTAAIRVITLDLDDTLWPCAPVIEAAEEAFYDWLCRHTPRLATVHDLDSLRRHRRALMTDQPEIAHDLGQVRRRSLATLMASFDYSVELAEEAMALFDVHRNRVEPFDDVLPVLRGWSTRFRLIALTNGTANPEATPLRGLFERRLTAAEAGAAKPHPALFQCALAHAGCTPSECLHVGDDPWMDIEAARALGVKAVWVNRDERPWPSELAPPVLTVRDLHQLDDWLGGGGEPAW</sequence>
<accession>A0A9X0WGC8</accession>
<dbReference type="SUPFAM" id="SSF56784">
    <property type="entry name" value="HAD-like"/>
    <property type="match status" value="1"/>
</dbReference>
<dbReference type="Pfam" id="PF00702">
    <property type="entry name" value="Hydrolase"/>
    <property type="match status" value="1"/>
</dbReference>
<dbReference type="EMBL" id="NRSD01000002">
    <property type="protein sequence ID" value="MBK1643794.1"/>
    <property type="molecule type" value="Genomic_DNA"/>
</dbReference>
<dbReference type="InterPro" id="IPR023214">
    <property type="entry name" value="HAD_sf"/>
</dbReference>
<dbReference type="PANTHER" id="PTHR43316">
    <property type="entry name" value="HYDROLASE, HALOACID DELAHOGENASE-RELATED"/>
    <property type="match status" value="1"/>
</dbReference>
<dbReference type="NCBIfam" id="TIGR01509">
    <property type="entry name" value="HAD-SF-IA-v3"/>
    <property type="match status" value="1"/>
</dbReference>
<comment type="caution">
    <text evidence="2">The sequence shown here is derived from an EMBL/GenBank/DDBJ whole genome shotgun (WGS) entry which is preliminary data.</text>
</comment>
<evidence type="ECO:0000313" key="2">
    <source>
        <dbReference type="EMBL" id="MBK1643794.1"/>
    </source>
</evidence>